<dbReference type="GO" id="GO:0035091">
    <property type="term" value="F:phosphatidylinositol binding"/>
    <property type="evidence" value="ECO:0007669"/>
    <property type="project" value="InterPro"/>
</dbReference>
<name>A0AAV8WNT8_9CUCU</name>
<dbReference type="PANTHER" id="PTHR46571:SF1">
    <property type="entry name" value="SORTING NEXIN-8"/>
    <property type="match status" value="1"/>
</dbReference>
<dbReference type="Proteomes" id="UP001162156">
    <property type="component" value="Unassembled WGS sequence"/>
</dbReference>
<proteinExistence type="predicted"/>
<organism evidence="1 2">
    <name type="scientific">Rhamnusium bicolor</name>
    <dbReference type="NCBI Taxonomy" id="1586634"/>
    <lineage>
        <taxon>Eukaryota</taxon>
        <taxon>Metazoa</taxon>
        <taxon>Ecdysozoa</taxon>
        <taxon>Arthropoda</taxon>
        <taxon>Hexapoda</taxon>
        <taxon>Insecta</taxon>
        <taxon>Pterygota</taxon>
        <taxon>Neoptera</taxon>
        <taxon>Endopterygota</taxon>
        <taxon>Coleoptera</taxon>
        <taxon>Polyphaga</taxon>
        <taxon>Cucujiformia</taxon>
        <taxon>Chrysomeloidea</taxon>
        <taxon>Cerambycidae</taxon>
        <taxon>Lepturinae</taxon>
        <taxon>Rhagiini</taxon>
        <taxon>Rhamnusium</taxon>
    </lineage>
</organism>
<protein>
    <submittedName>
        <fullName evidence="1">Uncharacterized protein</fullName>
    </submittedName>
</protein>
<dbReference type="GO" id="GO:0034498">
    <property type="term" value="P:early endosome to Golgi transport"/>
    <property type="evidence" value="ECO:0007669"/>
    <property type="project" value="TreeGrafter"/>
</dbReference>
<comment type="caution">
    <text evidence="1">The sequence shown here is derived from an EMBL/GenBank/DDBJ whole genome shotgun (WGS) entry which is preliminary data.</text>
</comment>
<dbReference type="EMBL" id="JANEYF010005516">
    <property type="protein sequence ID" value="KAJ8927837.1"/>
    <property type="molecule type" value="Genomic_DNA"/>
</dbReference>
<reference evidence="1" key="1">
    <citation type="journal article" date="2023" name="Insect Mol. Biol.">
        <title>Genome sequencing provides insights into the evolution of gene families encoding plant cell wall-degrading enzymes in longhorned beetles.</title>
        <authorList>
            <person name="Shin N.R."/>
            <person name="Okamura Y."/>
            <person name="Kirsch R."/>
            <person name="Pauchet Y."/>
        </authorList>
    </citation>
    <scope>NUCLEOTIDE SEQUENCE</scope>
    <source>
        <strain evidence="1">RBIC_L_NR</strain>
    </source>
</reference>
<accession>A0AAV8WNT8</accession>
<keyword evidence="2" id="KW-1185">Reference proteome</keyword>
<dbReference type="GO" id="GO:0006886">
    <property type="term" value="P:intracellular protein transport"/>
    <property type="evidence" value="ECO:0007669"/>
    <property type="project" value="TreeGrafter"/>
</dbReference>
<evidence type="ECO:0000313" key="2">
    <source>
        <dbReference type="Proteomes" id="UP001162156"/>
    </source>
</evidence>
<dbReference type="GO" id="GO:0005829">
    <property type="term" value="C:cytosol"/>
    <property type="evidence" value="ECO:0007669"/>
    <property type="project" value="GOC"/>
</dbReference>
<gene>
    <name evidence="1" type="ORF">NQ314_019639</name>
</gene>
<sequence>MLMLIFSCKFVDIPDWQICCGIYINNDYRSKLSLNSSIISEIFDICSNDGEPIHRDVYQCLLSYCKLSSAQLKTICDLTGTPQGYVNRTNLYKTLALVAWAQQGKHLSDKLFDNCVGKDQSQIAVNSQNIRTLVNIIGKLKHLTEASVEHQNALGRDFDDFAVQLKSLSTLNMAQGQNFIENWDEMQRGFGLISRELKSLSAKSVHHADAEQLTICERLGLLLDILVAHKELCDRLDKGLHHDHAIALGTDAESVENLESKMLTQESVITNMELRSNFSLYCVHMETQLVYAYLGTLSSILNKLVALKIKSHSELHDIWKQVQPFAQQCSLHDVFSNGMDRRNTCSSY</sequence>
<dbReference type="PANTHER" id="PTHR46571">
    <property type="entry name" value="SORTING NEXIN-8"/>
    <property type="match status" value="1"/>
</dbReference>
<dbReference type="InterPro" id="IPR028662">
    <property type="entry name" value="SNX8/Mvp1"/>
</dbReference>
<dbReference type="GO" id="GO:0031901">
    <property type="term" value="C:early endosome membrane"/>
    <property type="evidence" value="ECO:0007669"/>
    <property type="project" value="TreeGrafter"/>
</dbReference>
<dbReference type="AlphaFoldDB" id="A0AAV8WNT8"/>
<evidence type="ECO:0000313" key="1">
    <source>
        <dbReference type="EMBL" id="KAJ8927837.1"/>
    </source>
</evidence>